<dbReference type="GO" id="GO:0046872">
    <property type="term" value="F:metal ion binding"/>
    <property type="evidence" value="ECO:0007669"/>
    <property type="project" value="UniProtKB-KW"/>
</dbReference>
<dbReference type="EMBL" id="QVQT01000002">
    <property type="protein sequence ID" value="RFU17939.1"/>
    <property type="molecule type" value="Genomic_DNA"/>
</dbReference>
<evidence type="ECO:0000259" key="3">
    <source>
        <dbReference type="SMART" id="SM01007"/>
    </source>
</evidence>
<dbReference type="AlphaFoldDB" id="A0A372IT31"/>
<sequence length="210" mass="22956">MRREIVLFSKLLYRQGCMPGTSGNLSVRLDAERLLITPTGVSKFLLKAADLVVVDFDGRQISGSRKVTSELNMHLAIYRHRDDVQAVVHSHPPYATAFACAGRGLEEMLCQEAVMTLGVVPLAGYATTGTGDVAASLVSYIPHYDAVLLANHGAVSYGCSLPDAFQKMETVEHLAHVAFVANQLGTPRALKEEQIEQLLVARFRYLQNAQ</sequence>
<keyword evidence="1" id="KW-0479">Metal-binding</keyword>
<keyword evidence="5" id="KW-1185">Reference proteome</keyword>
<evidence type="ECO:0000256" key="2">
    <source>
        <dbReference type="ARBA" id="ARBA00023239"/>
    </source>
</evidence>
<proteinExistence type="predicted"/>
<dbReference type="GO" id="GO:0019323">
    <property type="term" value="P:pentose catabolic process"/>
    <property type="evidence" value="ECO:0007669"/>
    <property type="project" value="TreeGrafter"/>
</dbReference>
<evidence type="ECO:0000256" key="1">
    <source>
        <dbReference type="ARBA" id="ARBA00022723"/>
    </source>
</evidence>
<evidence type="ECO:0000313" key="5">
    <source>
        <dbReference type="Proteomes" id="UP000264702"/>
    </source>
</evidence>
<dbReference type="InterPro" id="IPR050197">
    <property type="entry name" value="Aldolase_class_II_sugar_metab"/>
</dbReference>
<feature type="domain" description="Class II aldolase/adducin N-terminal" evidence="3">
    <location>
        <begin position="3"/>
        <end position="179"/>
    </location>
</feature>
<dbReference type="OrthoDB" id="9794581at2"/>
<protein>
    <submittedName>
        <fullName evidence="4">Class II aldolase/adducin family protein</fullName>
    </submittedName>
</protein>
<dbReference type="GO" id="GO:0016832">
    <property type="term" value="F:aldehyde-lyase activity"/>
    <property type="evidence" value="ECO:0007669"/>
    <property type="project" value="TreeGrafter"/>
</dbReference>
<accession>A0A372IT31</accession>
<keyword evidence="2" id="KW-0456">Lyase</keyword>
<reference evidence="4 5" key="1">
    <citation type="submission" date="2018-08" db="EMBL/GenBank/DDBJ databases">
        <title>Acidipila sp. 4G-K13, an acidobacterium isolated from forest soil.</title>
        <authorList>
            <person name="Gao Z.-H."/>
            <person name="Qiu L.-H."/>
        </authorList>
    </citation>
    <scope>NUCLEOTIDE SEQUENCE [LARGE SCALE GENOMIC DNA]</scope>
    <source>
        <strain evidence="4 5">4G-K13</strain>
    </source>
</reference>
<gene>
    <name evidence="4" type="ORF">D0Y96_04705</name>
</gene>
<dbReference type="SMART" id="SM01007">
    <property type="entry name" value="Aldolase_II"/>
    <property type="match status" value="1"/>
</dbReference>
<dbReference type="Proteomes" id="UP000264702">
    <property type="component" value="Unassembled WGS sequence"/>
</dbReference>
<organism evidence="4 5">
    <name type="scientific">Paracidobacterium acidisoli</name>
    <dbReference type="NCBI Taxonomy" id="2303751"/>
    <lineage>
        <taxon>Bacteria</taxon>
        <taxon>Pseudomonadati</taxon>
        <taxon>Acidobacteriota</taxon>
        <taxon>Terriglobia</taxon>
        <taxon>Terriglobales</taxon>
        <taxon>Acidobacteriaceae</taxon>
        <taxon>Paracidobacterium</taxon>
    </lineage>
</organism>
<dbReference type="GO" id="GO:0005829">
    <property type="term" value="C:cytosol"/>
    <property type="evidence" value="ECO:0007669"/>
    <property type="project" value="TreeGrafter"/>
</dbReference>
<dbReference type="PANTHER" id="PTHR22789">
    <property type="entry name" value="FUCULOSE PHOSPHATE ALDOLASE"/>
    <property type="match status" value="1"/>
</dbReference>
<dbReference type="InterPro" id="IPR036409">
    <property type="entry name" value="Aldolase_II/adducin_N_sf"/>
</dbReference>
<evidence type="ECO:0000313" key="4">
    <source>
        <dbReference type="EMBL" id="RFU17939.1"/>
    </source>
</evidence>
<comment type="caution">
    <text evidence="4">The sequence shown here is derived from an EMBL/GenBank/DDBJ whole genome shotgun (WGS) entry which is preliminary data.</text>
</comment>
<dbReference type="Pfam" id="PF00596">
    <property type="entry name" value="Aldolase_II"/>
    <property type="match status" value="1"/>
</dbReference>
<dbReference type="PANTHER" id="PTHR22789:SF0">
    <property type="entry name" value="3-OXO-TETRONATE 4-PHOSPHATE DECARBOXYLASE-RELATED"/>
    <property type="match status" value="1"/>
</dbReference>
<dbReference type="InterPro" id="IPR001303">
    <property type="entry name" value="Aldolase_II/adducin_N"/>
</dbReference>
<dbReference type="Gene3D" id="3.40.225.10">
    <property type="entry name" value="Class II aldolase/adducin N-terminal domain"/>
    <property type="match status" value="1"/>
</dbReference>
<name>A0A372IT31_9BACT</name>
<dbReference type="SUPFAM" id="SSF53639">
    <property type="entry name" value="AraD/HMP-PK domain-like"/>
    <property type="match status" value="1"/>
</dbReference>